<organism evidence="2 3">
    <name type="scientific">Clonostachys byssicola</name>
    <dbReference type="NCBI Taxonomy" id="160290"/>
    <lineage>
        <taxon>Eukaryota</taxon>
        <taxon>Fungi</taxon>
        <taxon>Dikarya</taxon>
        <taxon>Ascomycota</taxon>
        <taxon>Pezizomycotina</taxon>
        <taxon>Sordariomycetes</taxon>
        <taxon>Hypocreomycetidae</taxon>
        <taxon>Hypocreales</taxon>
        <taxon>Bionectriaceae</taxon>
        <taxon>Clonostachys</taxon>
    </lineage>
</organism>
<evidence type="ECO:0000313" key="2">
    <source>
        <dbReference type="EMBL" id="CAG9987584.1"/>
    </source>
</evidence>
<evidence type="ECO:0000313" key="3">
    <source>
        <dbReference type="Proteomes" id="UP000754883"/>
    </source>
</evidence>
<feature type="compositionally biased region" description="Basic and acidic residues" evidence="1">
    <location>
        <begin position="36"/>
        <end position="45"/>
    </location>
</feature>
<protein>
    <submittedName>
        <fullName evidence="2">Uncharacterized protein</fullName>
    </submittedName>
</protein>
<keyword evidence="3" id="KW-1185">Reference proteome</keyword>
<evidence type="ECO:0000256" key="1">
    <source>
        <dbReference type="SAM" id="MobiDB-lite"/>
    </source>
</evidence>
<reference evidence="2" key="1">
    <citation type="submission" date="2021-10" db="EMBL/GenBank/DDBJ databases">
        <authorList>
            <person name="Piombo E."/>
        </authorList>
    </citation>
    <scope>NUCLEOTIDE SEQUENCE</scope>
</reference>
<feature type="region of interest" description="Disordered" evidence="1">
    <location>
        <begin position="22"/>
        <end position="53"/>
    </location>
</feature>
<name>A0A9N9UIK0_9HYPO</name>
<dbReference type="EMBL" id="CABFNO020001436">
    <property type="protein sequence ID" value="CAG9987584.1"/>
    <property type="molecule type" value="Genomic_DNA"/>
</dbReference>
<dbReference type="AlphaFoldDB" id="A0A9N9UIK0"/>
<comment type="caution">
    <text evidence="2">The sequence shown here is derived from an EMBL/GenBank/DDBJ whole genome shotgun (WGS) entry which is preliminary data.</text>
</comment>
<sequence length="69" mass="7579">MPSLTALNNPETLASSIIVKKIESQKKKNNNGNKRPSHDQAEGKVSEAAPAKVERREGPFCWGRFEGIS</sequence>
<gene>
    <name evidence="2" type="ORF">CBYS24578_00014905</name>
</gene>
<dbReference type="Proteomes" id="UP000754883">
    <property type="component" value="Unassembled WGS sequence"/>
</dbReference>
<accession>A0A9N9UIK0</accession>
<proteinExistence type="predicted"/>